<dbReference type="InterPro" id="IPR025700">
    <property type="entry name" value="Lys/Orn_oxygenase"/>
</dbReference>
<dbReference type="EMBL" id="JAUCMN010000001">
    <property type="protein sequence ID" value="MDM7890538.1"/>
    <property type="molecule type" value="Genomic_DNA"/>
</dbReference>
<evidence type="ECO:0000256" key="6">
    <source>
        <dbReference type="ARBA" id="ARBA00022630"/>
    </source>
</evidence>
<evidence type="ECO:0000313" key="17">
    <source>
        <dbReference type="EMBL" id="MDM7890538.1"/>
    </source>
</evidence>
<dbReference type="RefSeq" id="WP_289472010.1">
    <property type="nucleotide sequence ID" value="NZ_JAUCMN010000001.1"/>
</dbReference>
<proteinExistence type="inferred from homology"/>
<protein>
    <recommendedName>
        <fullName evidence="5">L-lysine N6-monooxygenase MbtG</fullName>
        <ecNumber evidence="4">1.14.13.59</ecNumber>
    </recommendedName>
    <alternativeName>
        <fullName evidence="14">Lysine 6-N-hydroxylase</fullName>
    </alternativeName>
    <alternativeName>
        <fullName evidence="13">Lysine N6-hydroxylase</fullName>
    </alternativeName>
    <alternativeName>
        <fullName evidence="11">Lysine-N-oxygenase</fullName>
    </alternativeName>
    <alternativeName>
        <fullName evidence="12">Mycobactin synthase protein G</fullName>
    </alternativeName>
</protein>
<comment type="catalytic activity">
    <reaction evidence="15">
        <text>L-lysine + NADPH + O2 = N(6)-hydroxy-L-lysine + NADP(+) + H2O</text>
        <dbReference type="Rhea" id="RHEA:23228"/>
        <dbReference type="ChEBI" id="CHEBI:15377"/>
        <dbReference type="ChEBI" id="CHEBI:15379"/>
        <dbReference type="ChEBI" id="CHEBI:32551"/>
        <dbReference type="ChEBI" id="CHEBI:57783"/>
        <dbReference type="ChEBI" id="CHEBI:57820"/>
        <dbReference type="ChEBI" id="CHEBI:58349"/>
        <dbReference type="EC" id="1.14.13.59"/>
    </reaction>
</comment>
<dbReference type="SUPFAM" id="SSF51905">
    <property type="entry name" value="FAD/NAD(P)-binding domain"/>
    <property type="match status" value="2"/>
</dbReference>
<dbReference type="Pfam" id="PF13434">
    <property type="entry name" value="Lys_Orn_oxgnase"/>
    <property type="match status" value="1"/>
</dbReference>
<keyword evidence="18" id="KW-1185">Reference proteome</keyword>
<dbReference type="EC" id="1.14.13.59" evidence="4"/>
<keyword evidence="9" id="KW-0560">Oxidoreductase</keyword>
<dbReference type="Proteomes" id="UP001236404">
    <property type="component" value="Unassembled WGS sequence"/>
</dbReference>
<keyword evidence="6" id="KW-0285">Flavoprotein</keyword>
<evidence type="ECO:0000256" key="15">
    <source>
        <dbReference type="ARBA" id="ARBA00048407"/>
    </source>
</evidence>
<sequence>MSTSTSTSTGTTVHDVVGIGIGPFNLGLACLTDPIDDLDAVFLDQADGFTWHHGMMLDDATIQVPFLADLVTMADPTSRFSFLAWLKETGRLYPFYIREDFHPLRAEYDAYCRWAADQLDTLRWGRRVVAVEHDETTDLFTVHAETANGPERYVARHVVLGIGTEPAVPEALRDLAGPVVHSAGYLPARDDLRRADSIAVVGSGQSAAEVYRDLLEGIRDGGYRLDWITRSPRFFPMEDTKLTLEMTSPEYTDHFHALPRPVRDRLGREQRGLYKGISADLVDQVYDALYRISARGPVPTTLRTDTSVVAAEWLPERDRFRLTLRHAQLGTEAAHEVARIVLATGYRPRTPDVLAPVEHLVARDDRGRFAVARDLHVDTLGGRIWVQNAEEHTHGLTAPDLGMGAWRNASIIRSVTGRTVYGLEERIAFQEFGLPGGQPAPGPAASADGDAAAGTEGAAAASAAAATADRRAASVGVSA</sequence>
<dbReference type="Gene3D" id="3.50.50.60">
    <property type="entry name" value="FAD/NAD(P)-binding domain"/>
    <property type="match status" value="1"/>
</dbReference>
<comment type="caution">
    <text evidence="17">The sequence shown here is derived from an EMBL/GenBank/DDBJ whole genome shotgun (WGS) entry which is preliminary data.</text>
</comment>
<evidence type="ECO:0000256" key="11">
    <source>
        <dbReference type="ARBA" id="ARBA00029939"/>
    </source>
</evidence>
<name>A0ABT7TLT3_9MICO</name>
<evidence type="ECO:0000256" key="13">
    <source>
        <dbReference type="ARBA" id="ARBA00032493"/>
    </source>
</evidence>
<evidence type="ECO:0000256" key="7">
    <source>
        <dbReference type="ARBA" id="ARBA00022827"/>
    </source>
</evidence>
<keyword evidence="10 17" id="KW-0503">Monooxygenase</keyword>
<comment type="cofactor">
    <cofactor evidence="1">
        <name>FAD</name>
        <dbReference type="ChEBI" id="CHEBI:57692"/>
    </cofactor>
</comment>
<reference evidence="17 18" key="1">
    <citation type="submission" date="2023-06" db="EMBL/GenBank/DDBJ databases">
        <authorList>
            <person name="Feng G."/>
            <person name="Li J."/>
            <person name="Zhu H."/>
        </authorList>
    </citation>
    <scope>NUCLEOTIDE SEQUENCE [LARGE SCALE GENOMIC DNA]</scope>
    <source>
        <strain evidence="17 18">RHCKG28</strain>
    </source>
</reference>
<evidence type="ECO:0000256" key="4">
    <source>
        <dbReference type="ARBA" id="ARBA00013076"/>
    </source>
</evidence>
<accession>A0ABT7TLT3</accession>
<evidence type="ECO:0000256" key="16">
    <source>
        <dbReference type="SAM" id="MobiDB-lite"/>
    </source>
</evidence>
<dbReference type="InterPro" id="IPR036188">
    <property type="entry name" value="FAD/NAD-bd_sf"/>
</dbReference>
<dbReference type="PANTHER" id="PTHR42802:SF1">
    <property type="entry name" value="L-ORNITHINE N(5)-MONOOXYGENASE"/>
    <property type="match status" value="1"/>
</dbReference>
<evidence type="ECO:0000256" key="3">
    <source>
        <dbReference type="ARBA" id="ARBA00007588"/>
    </source>
</evidence>
<keyword evidence="7" id="KW-0274">FAD</keyword>
<comment type="pathway">
    <text evidence="2">Siderophore biosynthesis.</text>
</comment>
<gene>
    <name evidence="17" type="ORF">QUG93_02445</name>
</gene>
<evidence type="ECO:0000256" key="2">
    <source>
        <dbReference type="ARBA" id="ARBA00004924"/>
    </source>
</evidence>
<evidence type="ECO:0000256" key="9">
    <source>
        <dbReference type="ARBA" id="ARBA00023002"/>
    </source>
</evidence>
<dbReference type="GO" id="GO:0004497">
    <property type="term" value="F:monooxygenase activity"/>
    <property type="evidence" value="ECO:0007669"/>
    <property type="project" value="UniProtKB-KW"/>
</dbReference>
<evidence type="ECO:0000256" key="12">
    <source>
        <dbReference type="ARBA" id="ARBA00031158"/>
    </source>
</evidence>
<evidence type="ECO:0000313" key="18">
    <source>
        <dbReference type="Proteomes" id="UP001236404"/>
    </source>
</evidence>
<organism evidence="17 18">
    <name type="scientific">Curtobacterium caseinilyticum</name>
    <dbReference type="NCBI Taxonomy" id="3055137"/>
    <lineage>
        <taxon>Bacteria</taxon>
        <taxon>Bacillati</taxon>
        <taxon>Actinomycetota</taxon>
        <taxon>Actinomycetes</taxon>
        <taxon>Micrococcales</taxon>
        <taxon>Microbacteriaceae</taxon>
        <taxon>Curtobacterium</taxon>
    </lineage>
</organism>
<feature type="compositionally biased region" description="Low complexity" evidence="16">
    <location>
        <begin position="443"/>
        <end position="454"/>
    </location>
</feature>
<evidence type="ECO:0000256" key="14">
    <source>
        <dbReference type="ARBA" id="ARBA00032738"/>
    </source>
</evidence>
<keyword evidence="8" id="KW-0521">NADP</keyword>
<evidence type="ECO:0000256" key="1">
    <source>
        <dbReference type="ARBA" id="ARBA00001974"/>
    </source>
</evidence>
<evidence type="ECO:0000256" key="5">
    <source>
        <dbReference type="ARBA" id="ARBA00016406"/>
    </source>
</evidence>
<feature type="region of interest" description="Disordered" evidence="16">
    <location>
        <begin position="434"/>
        <end position="454"/>
    </location>
</feature>
<comment type="similarity">
    <text evidence="3">Belongs to the lysine N(6)-hydroxylase/L-ornithine N(5)-oxygenase family.</text>
</comment>
<evidence type="ECO:0000256" key="10">
    <source>
        <dbReference type="ARBA" id="ARBA00023033"/>
    </source>
</evidence>
<evidence type="ECO:0000256" key="8">
    <source>
        <dbReference type="ARBA" id="ARBA00022857"/>
    </source>
</evidence>
<dbReference type="PANTHER" id="PTHR42802">
    <property type="entry name" value="MONOOXYGENASE"/>
    <property type="match status" value="1"/>
</dbReference>